<evidence type="ECO:0000256" key="7">
    <source>
        <dbReference type="SAM" id="Phobius"/>
    </source>
</evidence>
<evidence type="ECO:0000256" key="4">
    <source>
        <dbReference type="ARBA" id="ARBA00022989"/>
    </source>
</evidence>
<keyword evidence="3 7" id="KW-0812">Transmembrane</keyword>
<dbReference type="OrthoDB" id="10071849at2759"/>
<feature type="region of interest" description="Disordered" evidence="6">
    <location>
        <begin position="34"/>
        <end position="59"/>
    </location>
</feature>
<dbReference type="InterPro" id="IPR030417">
    <property type="entry name" value="MS4A"/>
</dbReference>
<dbReference type="Proteomes" id="UP000527355">
    <property type="component" value="Unassembled WGS sequence"/>
</dbReference>
<dbReference type="EMBL" id="JABWUV010000010">
    <property type="protein sequence ID" value="KAF6325101.1"/>
    <property type="molecule type" value="Genomic_DNA"/>
</dbReference>
<comment type="caution">
    <text evidence="8">The sequence shown here is derived from an EMBL/GenBank/DDBJ whole genome shotgun (WGS) entry which is preliminary data.</text>
</comment>
<dbReference type="Pfam" id="PF04103">
    <property type="entry name" value="CD20"/>
    <property type="match status" value="1"/>
</dbReference>
<accession>A0A7J7VJA6</accession>
<dbReference type="GO" id="GO:0007166">
    <property type="term" value="P:cell surface receptor signaling pathway"/>
    <property type="evidence" value="ECO:0007669"/>
    <property type="project" value="TreeGrafter"/>
</dbReference>
<proteinExistence type="inferred from homology"/>
<dbReference type="VEuPathDB" id="HostDB:LOC118664966"/>
<keyword evidence="5 7" id="KW-0472">Membrane</keyword>
<dbReference type="GO" id="GO:0005886">
    <property type="term" value="C:plasma membrane"/>
    <property type="evidence" value="ECO:0007669"/>
    <property type="project" value="TreeGrafter"/>
</dbReference>
<name>A0A7J7VJA6_MYOMY</name>
<evidence type="ECO:0000256" key="5">
    <source>
        <dbReference type="ARBA" id="ARBA00023136"/>
    </source>
</evidence>
<feature type="transmembrane region" description="Helical" evidence="7">
    <location>
        <begin position="177"/>
        <end position="199"/>
    </location>
</feature>
<evidence type="ECO:0000313" key="8">
    <source>
        <dbReference type="EMBL" id="KAF6325101.1"/>
    </source>
</evidence>
<evidence type="ECO:0000313" key="9">
    <source>
        <dbReference type="Proteomes" id="UP000527355"/>
    </source>
</evidence>
<feature type="transmembrane region" description="Helical" evidence="7">
    <location>
        <begin position="105"/>
        <end position="125"/>
    </location>
</feature>
<evidence type="ECO:0008006" key="10">
    <source>
        <dbReference type="Google" id="ProtNLM"/>
    </source>
</evidence>
<dbReference type="InterPro" id="IPR007237">
    <property type="entry name" value="CD20-like"/>
</dbReference>
<protein>
    <recommendedName>
        <fullName evidence="10">Membrane spanning 4-domains A8</fullName>
    </recommendedName>
</protein>
<dbReference type="PANTHER" id="PTHR23320">
    <property type="entry name" value="MEMBRANE-SPANNING 4-DOMAINS SUBFAMILY A MS4A -RELATED"/>
    <property type="match status" value="1"/>
</dbReference>
<comment type="subcellular location">
    <subcellularLocation>
        <location evidence="1">Membrane</location>
        <topology evidence="1">Multi-pass membrane protein</topology>
    </subcellularLocation>
</comment>
<comment type="similarity">
    <text evidence="2">Belongs to the MS4A family.</text>
</comment>
<dbReference type="AlphaFoldDB" id="A0A7J7VJA6"/>
<dbReference type="PANTHER" id="PTHR23320:SF155">
    <property type="entry name" value="MEMBRANE-SPANNING 4-DOMAINS SUBFAMILY A MEMBER 8"/>
    <property type="match status" value="1"/>
</dbReference>
<feature type="transmembrane region" description="Helical" evidence="7">
    <location>
        <begin position="71"/>
        <end position="99"/>
    </location>
</feature>
<keyword evidence="4 7" id="KW-1133">Transmembrane helix</keyword>
<keyword evidence="9" id="KW-1185">Reference proteome</keyword>
<evidence type="ECO:0000256" key="3">
    <source>
        <dbReference type="ARBA" id="ARBA00022692"/>
    </source>
</evidence>
<reference evidence="8 9" key="1">
    <citation type="journal article" date="2020" name="Nature">
        <title>Six reference-quality genomes reveal evolution of bat adaptations.</title>
        <authorList>
            <person name="Jebb D."/>
            <person name="Huang Z."/>
            <person name="Pippel M."/>
            <person name="Hughes G.M."/>
            <person name="Lavrichenko K."/>
            <person name="Devanna P."/>
            <person name="Winkler S."/>
            <person name="Jermiin L.S."/>
            <person name="Skirmuntt E.C."/>
            <person name="Katzourakis A."/>
            <person name="Burkitt-Gray L."/>
            <person name="Ray D.A."/>
            <person name="Sullivan K.A.M."/>
            <person name="Roscito J.G."/>
            <person name="Kirilenko B.M."/>
            <person name="Davalos L.M."/>
            <person name="Corthals A.P."/>
            <person name="Power M.L."/>
            <person name="Jones G."/>
            <person name="Ransome R.D."/>
            <person name="Dechmann D.K.N."/>
            <person name="Locatelli A.G."/>
            <person name="Puechmaille S.J."/>
            <person name="Fedrigo O."/>
            <person name="Jarvis E.D."/>
            <person name="Hiller M."/>
            <person name="Vernes S.C."/>
            <person name="Myers E.W."/>
            <person name="Teeling E.C."/>
        </authorList>
    </citation>
    <scope>NUCLEOTIDE SEQUENCE [LARGE SCALE GENOMIC DNA]</scope>
    <source>
        <strain evidence="8">MMyoMyo1</strain>
        <tissue evidence="8">Flight muscle</tissue>
    </source>
</reference>
<sequence length="249" mass="26528">MNLMTSAGSTANSVITMAPHHGYPVNPGNMSQVPQYPLNQPQVHQIPGNPPGLEPPVSMQPAQRSLKEGKVLGAIQILIGLIHIGLGGVLGPMVLWYYIAVSFYGGYPFWGGILFIISGSLSVASEQQPRSSCLLKGSLGMSIVSAIFSMVGIMLLITDMVINSKCRSTSASDCSAVASGVASSAVMFIFSLLEFCIACTSSHFDCKLLSYLDNNRTVVYQTFYVTNPVANPEPVNAPPSYSSEIQDSK</sequence>
<evidence type="ECO:0000256" key="1">
    <source>
        <dbReference type="ARBA" id="ARBA00004141"/>
    </source>
</evidence>
<gene>
    <name evidence="8" type="ORF">mMyoMyo1_013379</name>
</gene>
<organism evidence="8 9">
    <name type="scientific">Myotis myotis</name>
    <name type="common">Greater mouse-eared bat</name>
    <name type="synonym">Vespertilio myotis</name>
    <dbReference type="NCBI Taxonomy" id="51298"/>
    <lineage>
        <taxon>Eukaryota</taxon>
        <taxon>Metazoa</taxon>
        <taxon>Chordata</taxon>
        <taxon>Craniata</taxon>
        <taxon>Vertebrata</taxon>
        <taxon>Euteleostomi</taxon>
        <taxon>Mammalia</taxon>
        <taxon>Eutheria</taxon>
        <taxon>Laurasiatheria</taxon>
        <taxon>Chiroptera</taxon>
        <taxon>Yangochiroptera</taxon>
        <taxon>Vespertilionidae</taxon>
        <taxon>Myotis</taxon>
    </lineage>
</organism>
<feature type="compositionally biased region" description="Polar residues" evidence="6">
    <location>
        <begin position="34"/>
        <end position="43"/>
    </location>
</feature>
<evidence type="ECO:0000256" key="6">
    <source>
        <dbReference type="SAM" id="MobiDB-lite"/>
    </source>
</evidence>
<feature type="transmembrane region" description="Helical" evidence="7">
    <location>
        <begin position="137"/>
        <end position="157"/>
    </location>
</feature>
<evidence type="ECO:0000256" key="2">
    <source>
        <dbReference type="ARBA" id="ARBA00009565"/>
    </source>
</evidence>